<dbReference type="InterPro" id="IPR022409">
    <property type="entry name" value="PKD/Chitinase_dom"/>
</dbReference>
<dbReference type="PROSITE" id="PS00136">
    <property type="entry name" value="SUBTILASE_ASP"/>
    <property type="match status" value="1"/>
</dbReference>
<dbReference type="InterPro" id="IPR035986">
    <property type="entry name" value="PKD_dom_sf"/>
</dbReference>
<dbReference type="InterPro" id="IPR023828">
    <property type="entry name" value="Peptidase_S8_Ser-AS"/>
</dbReference>
<evidence type="ECO:0000256" key="5">
    <source>
        <dbReference type="PROSITE-ProRule" id="PRU01240"/>
    </source>
</evidence>
<dbReference type="InterPro" id="IPR034193">
    <property type="entry name" value="PCSK9_ProteinaseK-like"/>
</dbReference>
<dbReference type="PROSITE" id="PS50093">
    <property type="entry name" value="PKD"/>
    <property type="match status" value="1"/>
</dbReference>
<keyword evidence="3 5" id="KW-0378">Hydrolase</keyword>
<feature type="domain" description="PKD" evidence="7">
    <location>
        <begin position="516"/>
        <end position="596"/>
    </location>
</feature>
<comment type="similarity">
    <text evidence="1 5 6">Belongs to the peptidase S8 family.</text>
</comment>
<dbReference type="InterPro" id="IPR023827">
    <property type="entry name" value="Peptidase_S8_Asp-AS"/>
</dbReference>
<dbReference type="SMART" id="SM00089">
    <property type="entry name" value="PKD"/>
    <property type="match status" value="1"/>
</dbReference>
<organism evidence="8 9">
    <name type="scientific">Christiangramia fulva</name>
    <dbReference type="NCBI Taxonomy" id="2126553"/>
    <lineage>
        <taxon>Bacteria</taxon>
        <taxon>Pseudomonadati</taxon>
        <taxon>Bacteroidota</taxon>
        <taxon>Flavobacteriia</taxon>
        <taxon>Flavobacteriales</taxon>
        <taxon>Flavobacteriaceae</taxon>
        <taxon>Christiangramia</taxon>
    </lineage>
</organism>
<dbReference type="CDD" id="cd00146">
    <property type="entry name" value="PKD"/>
    <property type="match status" value="1"/>
</dbReference>
<feature type="active site" description="Charge relay system" evidence="5">
    <location>
        <position position="212"/>
    </location>
</feature>
<dbReference type="GO" id="GO:0006508">
    <property type="term" value="P:proteolysis"/>
    <property type="evidence" value="ECO:0007669"/>
    <property type="project" value="UniProtKB-KW"/>
</dbReference>
<keyword evidence="4 5" id="KW-0720">Serine protease</keyword>
<dbReference type="Gene3D" id="2.60.40.10">
    <property type="entry name" value="Immunoglobulins"/>
    <property type="match status" value="1"/>
</dbReference>
<dbReference type="InterPro" id="IPR013783">
    <property type="entry name" value="Ig-like_fold"/>
</dbReference>
<keyword evidence="2 5" id="KW-0645">Protease</keyword>
<dbReference type="GO" id="GO:0004252">
    <property type="term" value="F:serine-type endopeptidase activity"/>
    <property type="evidence" value="ECO:0007669"/>
    <property type="project" value="UniProtKB-UniRule"/>
</dbReference>
<dbReference type="PANTHER" id="PTHR43806:SF11">
    <property type="entry name" value="CEREVISIN-RELATED"/>
    <property type="match status" value="1"/>
</dbReference>
<evidence type="ECO:0000313" key="8">
    <source>
        <dbReference type="EMBL" id="AVR46856.1"/>
    </source>
</evidence>
<dbReference type="InterPro" id="IPR036852">
    <property type="entry name" value="Peptidase_S8/S53_dom_sf"/>
</dbReference>
<dbReference type="KEGG" id="grs:C7S20_17200"/>
<evidence type="ECO:0000256" key="1">
    <source>
        <dbReference type="ARBA" id="ARBA00011073"/>
    </source>
</evidence>
<name>A0A2R3Z9C3_9FLAO</name>
<feature type="active site" description="Charge relay system" evidence="5">
    <location>
        <position position="367"/>
    </location>
</feature>
<evidence type="ECO:0000256" key="6">
    <source>
        <dbReference type="RuleBase" id="RU003355"/>
    </source>
</evidence>
<sequence>MKTNLFKGFFRFAFLLIILLIFGSCTRENIVEENGYNKSDLSVRQNSDKFAAGYIIVLSSKPAAMSSQAASVLNNLSQKLNIPDRQVKYKYKHTLTGFAANLNPNQLEALKHNPLVEFIKEDQTLATNGDITVQDYPTWGLDKIDQREIKMDRAYTYTATGKGVTAYIIDSGINYSHEEFEGRASNGHDFVLEEDPGNTDPNQNAGEDCLGHGTHVAATVGGKTFGVAKEVKLVSVRVFGCIGSTPESRVIAAVDWVTANAIKPAVVNMSLGGPSNSGTNPLDIAIQNSIQTGINYVIAAGNSRDDACLYSPAKVPEALTVGASDIYNRAAYFSNYGDCVDLYAPGVNITSASNEDNTSSTEKSGTSMASPHVAGVVALYLEKNNDSSPEEVSNAIIANSTSNYINDVVDGNNNFLNSQWGQVSFTPPDPPNLNLKALAYKDKRTITISLTWDPTNDEMVEIYKNGIKYSQWYNEGVYKLTTTGKGDDVFQICELSYVNCSETITPVFVDDPSLLANMSPIADFGFSSEGLKVNFWDGSTDPDGSIQKWSWDFGDGSTSNLHNPSYTYKAEGIFEVSLVITDDRGGTDNKQMYIKVQPLPEPQPVDLQLSAEVSTSRGRSYANLSWTPSGTSDNIEIYRNGSLYVTVPNDGNETLQIGKGSGIETIKVCIPNSAYCSNEITVEY</sequence>
<dbReference type="Gene3D" id="3.30.70.80">
    <property type="entry name" value="Peptidase S8 propeptide/proteinase inhibitor I9"/>
    <property type="match status" value="1"/>
</dbReference>
<dbReference type="PROSITE" id="PS51257">
    <property type="entry name" value="PROKAR_LIPOPROTEIN"/>
    <property type="match status" value="1"/>
</dbReference>
<keyword evidence="9" id="KW-1185">Reference proteome</keyword>
<dbReference type="CDD" id="cd04077">
    <property type="entry name" value="Peptidases_S8_PCSK9_ProteinaseK_like"/>
    <property type="match status" value="1"/>
</dbReference>
<dbReference type="Gene3D" id="3.40.50.200">
    <property type="entry name" value="Peptidase S8/S53 domain"/>
    <property type="match status" value="1"/>
</dbReference>
<protein>
    <recommendedName>
        <fullName evidence="7">PKD domain-containing protein</fullName>
    </recommendedName>
</protein>
<dbReference type="PRINTS" id="PR00723">
    <property type="entry name" value="SUBTILISIN"/>
</dbReference>
<dbReference type="InterPro" id="IPR037045">
    <property type="entry name" value="S8pro/Inhibitor_I9_sf"/>
</dbReference>
<dbReference type="InterPro" id="IPR000601">
    <property type="entry name" value="PKD_dom"/>
</dbReference>
<proteinExistence type="inferred from homology"/>
<dbReference type="InterPro" id="IPR010259">
    <property type="entry name" value="S8pro/Inhibitor_I9"/>
</dbReference>
<feature type="active site" description="Charge relay system" evidence="5">
    <location>
        <position position="170"/>
    </location>
</feature>
<dbReference type="AlphaFoldDB" id="A0A2R3Z9C3"/>
<evidence type="ECO:0000256" key="2">
    <source>
        <dbReference type="ARBA" id="ARBA00022670"/>
    </source>
</evidence>
<dbReference type="GO" id="GO:0005615">
    <property type="term" value="C:extracellular space"/>
    <property type="evidence" value="ECO:0007669"/>
    <property type="project" value="TreeGrafter"/>
</dbReference>
<dbReference type="PROSITE" id="PS51892">
    <property type="entry name" value="SUBTILASE"/>
    <property type="match status" value="1"/>
</dbReference>
<evidence type="ECO:0000259" key="7">
    <source>
        <dbReference type="PROSITE" id="PS50093"/>
    </source>
</evidence>
<dbReference type="Proteomes" id="UP000241507">
    <property type="component" value="Chromosome"/>
</dbReference>
<dbReference type="FunFam" id="3.40.50.200:FF:000014">
    <property type="entry name" value="Proteinase K"/>
    <property type="match status" value="1"/>
</dbReference>
<evidence type="ECO:0000313" key="9">
    <source>
        <dbReference type="Proteomes" id="UP000241507"/>
    </source>
</evidence>
<dbReference type="SUPFAM" id="SSF52743">
    <property type="entry name" value="Subtilisin-like"/>
    <property type="match status" value="1"/>
</dbReference>
<dbReference type="InterPro" id="IPR000209">
    <property type="entry name" value="Peptidase_S8/S53_dom"/>
</dbReference>
<accession>A0A2R3Z9C3</accession>
<reference evidence="9" key="1">
    <citation type="submission" date="2018-03" db="EMBL/GenBank/DDBJ databases">
        <title>Gramella fulva sp. nov., isolated from a dry surface of tidal flat.</title>
        <authorList>
            <person name="Hwang S.H."/>
            <person name="Hwang W.M."/>
            <person name="Kang K."/>
            <person name="Ahn T.-Y."/>
        </authorList>
    </citation>
    <scope>NUCLEOTIDE SEQUENCE [LARGE SCALE GENOMIC DNA]</scope>
    <source>
        <strain evidence="9">SH35</strain>
    </source>
</reference>
<dbReference type="Pfam" id="PF05922">
    <property type="entry name" value="Inhibitor_I9"/>
    <property type="match status" value="1"/>
</dbReference>
<evidence type="ECO:0000256" key="4">
    <source>
        <dbReference type="ARBA" id="ARBA00022825"/>
    </source>
</evidence>
<dbReference type="OrthoDB" id="9798386at2"/>
<dbReference type="SUPFAM" id="SSF49299">
    <property type="entry name" value="PKD domain"/>
    <property type="match status" value="1"/>
</dbReference>
<dbReference type="InterPro" id="IPR015500">
    <property type="entry name" value="Peptidase_S8_subtilisin-rel"/>
</dbReference>
<dbReference type="RefSeq" id="WP_107013627.1">
    <property type="nucleotide sequence ID" value="NZ_CP028136.1"/>
</dbReference>
<dbReference type="SUPFAM" id="SSF54897">
    <property type="entry name" value="Protease propeptides/inhibitors"/>
    <property type="match status" value="1"/>
</dbReference>
<dbReference type="Pfam" id="PF18911">
    <property type="entry name" value="PKD_4"/>
    <property type="match status" value="1"/>
</dbReference>
<dbReference type="PROSITE" id="PS00138">
    <property type="entry name" value="SUBTILASE_SER"/>
    <property type="match status" value="1"/>
</dbReference>
<dbReference type="PANTHER" id="PTHR43806">
    <property type="entry name" value="PEPTIDASE S8"/>
    <property type="match status" value="1"/>
</dbReference>
<dbReference type="Pfam" id="PF00082">
    <property type="entry name" value="Peptidase_S8"/>
    <property type="match status" value="1"/>
</dbReference>
<dbReference type="EMBL" id="CP028136">
    <property type="protein sequence ID" value="AVR46856.1"/>
    <property type="molecule type" value="Genomic_DNA"/>
</dbReference>
<dbReference type="InterPro" id="IPR050131">
    <property type="entry name" value="Peptidase_S8_subtilisin-like"/>
</dbReference>
<evidence type="ECO:0000256" key="3">
    <source>
        <dbReference type="ARBA" id="ARBA00022801"/>
    </source>
</evidence>
<gene>
    <name evidence="8" type="ORF">C7S20_17200</name>
</gene>